<evidence type="ECO:0000313" key="3">
    <source>
        <dbReference type="EMBL" id="MFC4348529.1"/>
    </source>
</evidence>
<evidence type="ECO:0000256" key="2">
    <source>
        <dbReference type="SAM" id="SignalP"/>
    </source>
</evidence>
<sequence>MRFAMIFLALALVMGAPIAPSSVMNKAEAQATTTDPTSTLQAELIAAAGNPTLLQQIVSREQAAGNSANLATALANASVALAATDLAGAGELVKKAVDVAQGVNDTNVANIVGGAASTIATTAINRGDARLSADITTKVAIGRSTDVALGFVNAGGSAGRNIPQTGGGTGGDTGGGQQQQGGQQQTGSTTTTPVVRRTTRTRTVIPPRPRIPTTPIVPVIVEPNPQQAGSPT</sequence>
<comment type="caution">
    <text evidence="3">The sequence shown here is derived from an EMBL/GenBank/DDBJ whole genome shotgun (WGS) entry which is preliminary data.</text>
</comment>
<feature type="compositionally biased region" description="Low complexity" evidence="1">
    <location>
        <begin position="180"/>
        <end position="205"/>
    </location>
</feature>
<accession>A0ABV8UDL4</accession>
<organism evidence="3 4">
    <name type="scientific">Kordiimonas lipolytica</name>
    <dbReference type="NCBI Taxonomy" id="1662421"/>
    <lineage>
        <taxon>Bacteria</taxon>
        <taxon>Pseudomonadati</taxon>
        <taxon>Pseudomonadota</taxon>
        <taxon>Alphaproteobacteria</taxon>
        <taxon>Kordiimonadales</taxon>
        <taxon>Kordiimonadaceae</taxon>
        <taxon>Kordiimonas</taxon>
    </lineage>
</organism>
<gene>
    <name evidence="3" type="ORF">ACFO5Q_11815</name>
</gene>
<keyword evidence="2" id="KW-0732">Signal</keyword>
<dbReference type="RefSeq" id="WP_068148769.1">
    <property type="nucleotide sequence ID" value="NZ_JBHSCR010000013.1"/>
</dbReference>
<reference evidence="4" key="1">
    <citation type="journal article" date="2019" name="Int. J. Syst. Evol. Microbiol.">
        <title>The Global Catalogue of Microorganisms (GCM) 10K type strain sequencing project: providing services to taxonomists for standard genome sequencing and annotation.</title>
        <authorList>
            <consortium name="The Broad Institute Genomics Platform"/>
            <consortium name="The Broad Institute Genome Sequencing Center for Infectious Disease"/>
            <person name="Wu L."/>
            <person name="Ma J."/>
        </authorList>
    </citation>
    <scope>NUCLEOTIDE SEQUENCE [LARGE SCALE GENOMIC DNA]</scope>
    <source>
        <strain evidence="4">CGMCC 1.15304</strain>
    </source>
</reference>
<feature type="region of interest" description="Disordered" evidence="1">
    <location>
        <begin position="157"/>
        <end position="232"/>
    </location>
</feature>
<name>A0ABV8UDL4_9PROT</name>
<dbReference type="EMBL" id="JBHSCR010000013">
    <property type="protein sequence ID" value="MFC4348529.1"/>
    <property type="molecule type" value="Genomic_DNA"/>
</dbReference>
<dbReference type="Proteomes" id="UP001595776">
    <property type="component" value="Unassembled WGS sequence"/>
</dbReference>
<evidence type="ECO:0000256" key="1">
    <source>
        <dbReference type="SAM" id="MobiDB-lite"/>
    </source>
</evidence>
<evidence type="ECO:0000313" key="4">
    <source>
        <dbReference type="Proteomes" id="UP001595776"/>
    </source>
</evidence>
<proteinExistence type="predicted"/>
<keyword evidence="4" id="KW-1185">Reference proteome</keyword>
<feature type="compositionally biased region" description="Gly residues" evidence="1">
    <location>
        <begin position="165"/>
        <end position="179"/>
    </location>
</feature>
<protein>
    <submittedName>
        <fullName evidence="3">Uncharacterized protein</fullName>
    </submittedName>
</protein>
<feature type="signal peptide" evidence="2">
    <location>
        <begin position="1"/>
        <end position="19"/>
    </location>
</feature>
<feature type="chain" id="PRO_5046595495" evidence="2">
    <location>
        <begin position="20"/>
        <end position="232"/>
    </location>
</feature>